<reference evidence="2" key="1">
    <citation type="submission" date="2012-06" db="EMBL/GenBank/DDBJ databases">
        <title>The complete genome of Flexibacter litoralis DSM 6794.</title>
        <authorList>
            <person name="Lucas S."/>
            <person name="Copeland A."/>
            <person name="Lapidus A."/>
            <person name="Glavina del Rio T."/>
            <person name="Dalin E."/>
            <person name="Tice H."/>
            <person name="Bruce D."/>
            <person name="Goodwin L."/>
            <person name="Pitluck S."/>
            <person name="Peters L."/>
            <person name="Ovchinnikova G."/>
            <person name="Lu M."/>
            <person name="Kyrpides N."/>
            <person name="Mavromatis K."/>
            <person name="Ivanova N."/>
            <person name="Brettin T."/>
            <person name="Detter J.C."/>
            <person name="Han C."/>
            <person name="Larimer F."/>
            <person name="Land M."/>
            <person name="Hauser L."/>
            <person name="Markowitz V."/>
            <person name="Cheng J.-F."/>
            <person name="Hugenholtz P."/>
            <person name="Woyke T."/>
            <person name="Wu D."/>
            <person name="Spring S."/>
            <person name="Lang E."/>
            <person name="Kopitz M."/>
            <person name="Brambilla E."/>
            <person name="Klenk H.-P."/>
            <person name="Eisen J.A."/>
        </authorList>
    </citation>
    <scope>NUCLEOTIDE SEQUENCE [LARGE SCALE GENOMIC DNA]</scope>
    <source>
        <strain evidence="2">ATCC 23117 / DSM 6794 / NBRC 15988 / NCIMB 1366 / Sio-4</strain>
    </source>
</reference>
<evidence type="ECO:0000313" key="1">
    <source>
        <dbReference type="EMBL" id="AFM05125.1"/>
    </source>
</evidence>
<accession>I4AME0</accession>
<protein>
    <submittedName>
        <fullName evidence="1">Uncharacterized protein</fullName>
    </submittedName>
</protein>
<dbReference type="AlphaFoldDB" id="I4AME0"/>
<organism evidence="1 2">
    <name type="scientific">Bernardetia litoralis (strain ATCC 23117 / DSM 6794 / NBRC 15988 / NCIMB 1366 / Fx l1 / Sio-4)</name>
    <name type="common">Flexibacter litoralis</name>
    <dbReference type="NCBI Taxonomy" id="880071"/>
    <lineage>
        <taxon>Bacteria</taxon>
        <taxon>Pseudomonadati</taxon>
        <taxon>Bacteroidota</taxon>
        <taxon>Cytophagia</taxon>
        <taxon>Cytophagales</taxon>
        <taxon>Bernardetiaceae</taxon>
        <taxon>Bernardetia</taxon>
    </lineage>
</organism>
<gene>
    <name evidence="1" type="ordered locus">Fleli_2772</name>
</gene>
<proteinExistence type="predicted"/>
<dbReference type="Proteomes" id="UP000006054">
    <property type="component" value="Chromosome"/>
</dbReference>
<sequence length="106" mass="12475">MQNEEIKGDWKIITINLEDEGEYSEWTDEKGVKRKVCIRREVERTEYLIVYIPKNKIVKSFYGGYCLTSVNEYQNGSSHVYFSDDGLSIINSGWDNYKLDDFLDNN</sequence>
<evidence type="ECO:0000313" key="2">
    <source>
        <dbReference type="Proteomes" id="UP000006054"/>
    </source>
</evidence>
<dbReference type="PATRIC" id="fig|880071.3.peg.2758"/>
<dbReference type="RefSeq" id="WP_014798560.1">
    <property type="nucleotide sequence ID" value="NC_018018.1"/>
</dbReference>
<dbReference type="EMBL" id="CP003345">
    <property type="protein sequence ID" value="AFM05125.1"/>
    <property type="molecule type" value="Genomic_DNA"/>
</dbReference>
<keyword evidence="2" id="KW-1185">Reference proteome</keyword>
<dbReference type="HOGENOM" id="CLU_2219226_0_0_10"/>
<dbReference type="STRING" id="880071.Fleli_2772"/>
<name>I4AME0_BERLS</name>
<dbReference type="KEGG" id="fli:Fleli_2772"/>